<evidence type="ECO:0000313" key="3">
    <source>
        <dbReference type="EMBL" id="MDT0570691.1"/>
    </source>
</evidence>
<dbReference type="EMBL" id="JAVRFJ010000023">
    <property type="protein sequence ID" value="MDT0570691.1"/>
    <property type="molecule type" value="Genomic_DNA"/>
</dbReference>
<protein>
    <submittedName>
        <fullName evidence="3">Uncharacterized protein</fullName>
    </submittedName>
</protein>
<dbReference type="RefSeq" id="WP_033528341.1">
    <property type="nucleotide sequence ID" value="NZ_JAVRFJ010000023.1"/>
</dbReference>
<accession>A0ABU2Z2K3</accession>
<proteinExistence type="predicted"/>
<keyword evidence="2" id="KW-0812">Transmembrane</keyword>
<feature type="transmembrane region" description="Helical" evidence="2">
    <location>
        <begin position="37"/>
        <end position="59"/>
    </location>
</feature>
<sequence>MRLSASRFAGVALMLAGIAVALWLALGVPQGWTGGMRWLRTVLALATFGAISLGVRFVFPDTSEGSPDEGPSGAPHDTSDDVPADTPGGARGTRV</sequence>
<evidence type="ECO:0000256" key="1">
    <source>
        <dbReference type="SAM" id="MobiDB-lite"/>
    </source>
</evidence>
<keyword evidence="4" id="KW-1185">Reference proteome</keyword>
<reference evidence="3" key="1">
    <citation type="submission" date="2024-05" db="EMBL/GenBank/DDBJ databases">
        <title>30 novel species of actinomycetes from the DSMZ collection.</title>
        <authorList>
            <person name="Nouioui I."/>
        </authorList>
    </citation>
    <scope>NUCLEOTIDE SEQUENCE</scope>
    <source>
        <strain evidence="3">DSM 3412</strain>
    </source>
</reference>
<comment type="caution">
    <text evidence="3">The sequence shown here is derived from an EMBL/GenBank/DDBJ whole genome shotgun (WGS) entry which is preliminary data.</text>
</comment>
<organism evidence="3 4">
    <name type="scientific">Streptomyces gottesmaniae</name>
    <dbReference type="NCBI Taxonomy" id="3075518"/>
    <lineage>
        <taxon>Bacteria</taxon>
        <taxon>Bacillati</taxon>
        <taxon>Actinomycetota</taxon>
        <taxon>Actinomycetes</taxon>
        <taxon>Kitasatosporales</taxon>
        <taxon>Streptomycetaceae</taxon>
        <taxon>Streptomyces</taxon>
    </lineage>
</organism>
<name>A0ABU2Z2K3_9ACTN</name>
<keyword evidence="2" id="KW-1133">Transmembrane helix</keyword>
<gene>
    <name evidence="3" type="ORF">RM704_25075</name>
</gene>
<dbReference type="Proteomes" id="UP001180737">
    <property type="component" value="Unassembled WGS sequence"/>
</dbReference>
<feature type="region of interest" description="Disordered" evidence="1">
    <location>
        <begin position="62"/>
        <end position="95"/>
    </location>
</feature>
<evidence type="ECO:0000313" key="4">
    <source>
        <dbReference type="Proteomes" id="UP001180737"/>
    </source>
</evidence>
<keyword evidence="2" id="KW-0472">Membrane</keyword>
<evidence type="ECO:0000256" key="2">
    <source>
        <dbReference type="SAM" id="Phobius"/>
    </source>
</evidence>